<dbReference type="InterPro" id="IPR049874">
    <property type="entry name" value="ROK_cs"/>
</dbReference>
<reference evidence="2 3" key="1">
    <citation type="submission" date="2021-01" db="EMBL/GenBank/DDBJ databases">
        <title>Identification of strong promoters based on the transcriptome of Brevibacillus choshinensis.</title>
        <authorList>
            <person name="Yao D."/>
            <person name="Zhang K."/>
            <person name="Wu J."/>
        </authorList>
    </citation>
    <scope>NUCLEOTIDE SEQUENCE [LARGE SCALE GENOMIC DNA]</scope>
    <source>
        <strain evidence="2 3">HPD31-SP3</strain>
    </source>
</reference>
<name>A0ABX7FVE6_BRECH</name>
<gene>
    <name evidence="2" type="ORF">JNE38_14255</name>
</gene>
<evidence type="ECO:0000256" key="1">
    <source>
        <dbReference type="ARBA" id="ARBA00006479"/>
    </source>
</evidence>
<dbReference type="Proteomes" id="UP000596248">
    <property type="component" value="Chromosome"/>
</dbReference>
<dbReference type="Pfam" id="PF00480">
    <property type="entry name" value="ROK"/>
    <property type="match status" value="1"/>
</dbReference>
<dbReference type="PANTHER" id="PTHR18964">
    <property type="entry name" value="ROK (REPRESSOR, ORF, KINASE) FAMILY"/>
    <property type="match status" value="1"/>
</dbReference>
<organism evidence="2 3">
    <name type="scientific">Brevibacillus choshinensis</name>
    <dbReference type="NCBI Taxonomy" id="54911"/>
    <lineage>
        <taxon>Bacteria</taxon>
        <taxon>Bacillati</taxon>
        <taxon>Bacillota</taxon>
        <taxon>Bacilli</taxon>
        <taxon>Bacillales</taxon>
        <taxon>Paenibacillaceae</taxon>
        <taxon>Brevibacillus</taxon>
    </lineage>
</organism>
<dbReference type="CDD" id="cd24068">
    <property type="entry name" value="ASKHA_NBD_ROK_FnNanK-like"/>
    <property type="match status" value="1"/>
</dbReference>
<dbReference type="Gene3D" id="3.30.420.40">
    <property type="match status" value="2"/>
</dbReference>
<dbReference type="PROSITE" id="PS01125">
    <property type="entry name" value="ROK"/>
    <property type="match status" value="1"/>
</dbReference>
<comment type="similarity">
    <text evidence="1">Belongs to the ROK (NagC/XylR) family.</text>
</comment>
<protein>
    <submittedName>
        <fullName evidence="2">ROK family protein</fullName>
    </submittedName>
</protein>
<evidence type="ECO:0000313" key="2">
    <source>
        <dbReference type="EMBL" id="QRG70172.1"/>
    </source>
</evidence>
<keyword evidence="3" id="KW-1185">Reference proteome</keyword>
<dbReference type="EMBL" id="CP069127">
    <property type="protein sequence ID" value="QRG70172.1"/>
    <property type="molecule type" value="Genomic_DNA"/>
</dbReference>
<dbReference type="InterPro" id="IPR043129">
    <property type="entry name" value="ATPase_NBD"/>
</dbReference>
<evidence type="ECO:0000313" key="3">
    <source>
        <dbReference type="Proteomes" id="UP000596248"/>
    </source>
</evidence>
<dbReference type="InterPro" id="IPR000600">
    <property type="entry name" value="ROK"/>
</dbReference>
<dbReference type="SUPFAM" id="SSF53067">
    <property type="entry name" value="Actin-like ATPase domain"/>
    <property type="match status" value="1"/>
</dbReference>
<sequence length="301" mass="31591">MKKAIGIDVGGTKIRGSLIREDGILVTVREIPTEANRGGKAVMERIALLIRELSSEEIIGVGIGATGQVGLHGEILSATETFPVWAGIHLERELQERIGLPVRVVNDVQAMALGERAYGEGKNTRDFLCLALGTGVGGAIISQGELVRGSSGAAGEVGHMLLHPNGRRCPCGNSGCMEAYVSGRALEERYREEHGAVRTGIQIIREARAGDVAAYSVWEAYLNDLAMGIASLVTVLNPSKVILGGGVAQSLGLDLPALENRVMGRLSHAAARNFGLVLSGLGDAAMLLGACSLLFDSQMGK</sequence>
<dbReference type="RefSeq" id="WP_203357146.1">
    <property type="nucleotide sequence ID" value="NZ_CP069127.1"/>
</dbReference>
<dbReference type="PANTHER" id="PTHR18964:SF149">
    <property type="entry name" value="BIFUNCTIONAL UDP-N-ACETYLGLUCOSAMINE 2-EPIMERASE_N-ACETYLMANNOSAMINE KINASE"/>
    <property type="match status" value="1"/>
</dbReference>
<proteinExistence type="inferred from homology"/>
<accession>A0ABX7FVE6</accession>